<feature type="transmembrane region" description="Helical" evidence="2">
    <location>
        <begin position="148"/>
        <end position="166"/>
    </location>
</feature>
<proteinExistence type="predicted"/>
<keyword evidence="2" id="KW-1133">Transmembrane helix</keyword>
<keyword evidence="2" id="KW-0472">Membrane</keyword>
<keyword evidence="2" id="KW-0812">Transmembrane</keyword>
<sequence>MVTHSVAADPAETTTAPAPRSGRDRGRLAAPMVTCLLVAAMAQLPVLRPGWFYFADDSANQILPMWYHLGHQIRDGVWPPVLDPDLLMGGNLAAETLFGVWNPANALVWVGVSFAADLGVAGIVVRTVALALIGLGCYLVCREYGAGRWPASAVATALPLTGSLLYYDAAKWPAALLAFLWVPYVWVAARRMLRGRTNAVWVFLLGFLAVTAGNPYGLLGVVVVLGALLVEAGLQRHWSAARRLLLVSVAIGTVVPLVYLPLVRTTHMTWRTPGGVSNSGDLTPHLGDLLQLSMPTYVPDIPEVGVPAVYFCWFAVPLAFWCDWSVLRRRWRELSGVFAVAAVYLLVAIGPSEVWMFRWPLRVVHYGYLAAAVLLAVVLTAGLRLDRWRVRAAGTTLFLLLTVYFTTARLPEPATLRRAGFIVLVIGFLIAAAVLAYRKRGTGRMVAVLQIGTMLTFCAQAVWFIGGGTELHYFFPSSPKEMRENYAGRYEGRVLQIADTALNGDESPDGPREVWRDMAVGNAFLPSGVDSVGSYTGLGFNEFTDVLCMRYEGSSCPEAYGALWRPPQGAQAPLADLLLLDTVVVQHKLIAQPAVPEGWHVADRTERVSVLRRDEPASATDGHLSWNSPNIRPNTDVSVSNTREVVDVERTTGEPGRLVFAKLAWPGYTATFNGAEVPIRAGPAGLLEVVLPAGQDGSGQLELTWSPPSMRLGLAAAACGALLAAGVGLQQIRARRRDGIASGAPR</sequence>
<dbReference type="RefSeq" id="WP_193928771.1">
    <property type="nucleotide sequence ID" value="NZ_JADEYC010000019.1"/>
</dbReference>
<reference evidence="3" key="1">
    <citation type="submission" date="2020-10" db="EMBL/GenBank/DDBJ databases">
        <title>Diversity and distribution of actinomycetes associated with coral in the coast of Hainan.</title>
        <authorList>
            <person name="Li F."/>
        </authorList>
    </citation>
    <scope>NUCLEOTIDE SEQUENCE</scope>
    <source>
        <strain evidence="3">HNM0983</strain>
    </source>
</reference>
<dbReference type="AlphaFoldDB" id="A0A929BC68"/>
<dbReference type="Proteomes" id="UP000598360">
    <property type="component" value="Unassembled WGS sequence"/>
</dbReference>
<evidence type="ECO:0000313" key="3">
    <source>
        <dbReference type="EMBL" id="MBE9375341.1"/>
    </source>
</evidence>
<protein>
    <recommendedName>
        <fullName evidence="5">Membrane protein YfhO</fullName>
    </recommendedName>
</protein>
<keyword evidence="4" id="KW-1185">Reference proteome</keyword>
<dbReference type="PANTHER" id="PTHR38454:SF1">
    <property type="entry name" value="INTEGRAL MEMBRANE PROTEIN"/>
    <property type="match status" value="1"/>
</dbReference>
<feature type="transmembrane region" description="Helical" evidence="2">
    <location>
        <begin position="28"/>
        <end position="47"/>
    </location>
</feature>
<feature type="compositionally biased region" description="Low complexity" evidence="1">
    <location>
        <begin position="7"/>
        <end position="19"/>
    </location>
</feature>
<feature type="transmembrane region" description="Helical" evidence="2">
    <location>
        <begin position="363"/>
        <end position="383"/>
    </location>
</feature>
<evidence type="ECO:0000256" key="1">
    <source>
        <dbReference type="SAM" id="MobiDB-lite"/>
    </source>
</evidence>
<dbReference type="PANTHER" id="PTHR38454">
    <property type="entry name" value="INTEGRAL MEMBRANE PROTEIN-RELATED"/>
    <property type="match status" value="1"/>
</dbReference>
<feature type="region of interest" description="Disordered" evidence="1">
    <location>
        <begin position="1"/>
        <end position="25"/>
    </location>
</feature>
<gene>
    <name evidence="3" type="ORF">IQ251_12885</name>
</gene>
<feature type="transmembrane region" description="Helical" evidence="2">
    <location>
        <begin position="334"/>
        <end position="357"/>
    </location>
</feature>
<feature type="transmembrane region" description="Helical" evidence="2">
    <location>
        <begin position="419"/>
        <end position="437"/>
    </location>
</feature>
<dbReference type="EMBL" id="JADEYC010000019">
    <property type="protein sequence ID" value="MBE9375341.1"/>
    <property type="molecule type" value="Genomic_DNA"/>
</dbReference>
<feature type="transmembrane region" description="Helical" evidence="2">
    <location>
        <begin position="390"/>
        <end position="407"/>
    </location>
</feature>
<organism evidence="3 4">
    <name type="scientific">Saccharopolyspora montiporae</name>
    <dbReference type="NCBI Taxonomy" id="2781240"/>
    <lineage>
        <taxon>Bacteria</taxon>
        <taxon>Bacillati</taxon>
        <taxon>Actinomycetota</taxon>
        <taxon>Actinomycetes</taxon>
        <taxon>Pseudonocardiales</taxon>
        <taxon>Pseudonocardiaceae</taxon>
        <taxon>Saccharopolyspora</taxon>
    </lineage>
</organism>
<accession>A0A929BC68</accession>
<evidence type="ECO:0008006" key="5">
    <source>
        <dbReference type="Google" id="ProtNLM"/>
    </source>
</evidence>
<dbReference type="InterPro" id="IPR018580">
    <property type="entry name" value="Uncharacterised_YfhO"/>
</dbReference>
<comment type="caution">
    <text evidence="3">The sequence shown here is derived from an EMBL/GenBank/DDBJ whole genome shotgun (WGS) entry which is preliminary data.</text>
</comment>
<feature type="transmembrane region" description="Helical" evidence="2">
    <location>
        <begin position="118"/>
        <end position="141"/>
    </location>
</feature>
<feature type="transmembrane region" description="Helical" evidence="2">
    <location>
        <begin position="243"/>
        <end position="262"/>
    </location>
</feature>
<evidence type="ECO:0000313" key="4">
    <source>
        <dbReference type="Proteomes" id="UP000598360"/>
    </source>
</evidence>
<name>A0A929BC68_9PSEU</name>
<feature type="transmembrane region" description="Helical" evidence="2">
    <location>
        <begin position="172"/>
        <end position="189"/>
    </location>
</feature>
<feature type="transmembrane region" description="Helical" evidence="2">
    <location>
        <begin position="446"/>
        <end position="466"/>
    </location>
</feature>
<evidence type="ECO:0000256" key="2">
    <source>
        <dbReference type="SAM" id="Phobius"/>
    </source>
</evidence>